<organism evidence="2 3">
    <name type="scientific">Candolleomyces eurysporus</name>
    <dbReference type="NCBI Taxonomy" id="2828524"/>
    <lineage>
        <taxon>Eukaryota</taxon>
        <taxon>Fungi</taxon>
        <taxon>Dikarya</taxon>
        <taxon>Basidiomycota</taxon>
        <taxon>Agaricomycotina</taxon>
        <taxon>Agaricomycetes</taxon>
        <taxon>Agaricomycetidae</taxon>
        <taxon>Agaricales</taxon>
        <taxon>Agaricineae</taxon>
        <taxon>Psathyrellaceae</taxon>
        <taxon>Candolleomyces</taxon>
    </lineage>
</organism>
<accession>A0A9W8IQL3</accession>
<gene>
    <name evidence="2" type="ORF">H1R20_g16451</name>
</gene>
<proteinExistence type="predicted"/>
<dbReference type="Proteomes" id="UP001140091">
    <property type="component" value="Unassembled WGS sequence"/>
</dbReference>
<feature type="non-terminal residue" evidence="2">
    <location>
        <position position="192"/>
    </location>
</feature>
<dbReference type="AlphaFoldDB" id="A0A9W8IQL3"/>
<keyword evidence="3" id="KW-1185">Reference proteome</keyword>
<comment type="caution">
    <text evidence="2">The sequence shown here is derived from an EMBL/GenBank/DDBJ whole genome shotgun (WGS) entry which is preliminary data.</text>
</comment>
<reference evidence="2" key="1">
    <citation type="submission" date="2022-06" db="EMBL/GenBank/DDBJ databases">
        <title>Genome Sequence of Candolleomyces eurysporus.</title>
        <authorList>
            <person name="Buettner E."/>
        </authorList>
    </citation>
    <scope>NUCLEOTIDE SEQUENCE</scope>
    <source>
        <strain evidence="2">VTCC 930004</strain>
    </source>
</reference>
<sequence length="192" mass="20750">MRTNPGSDDFIKQEEADVDWARQPPPQQPQDQAASPSGAGNFDFTQYLNTSSENLPQQAGAAAAAGLEDTTSSVWYPFQFESNLFLPTSTMGDCVPNIGGLAWESSSSNFGFGGSYFGYDPVLSPSTSFVPLPRPARNAGTSMSRGVKIQQEKLQQQVYPTPTFSPSPSSSREVTPLFDLRELVGSCGDSWF</sequence>
<feature type="region of interest" description="Disordered" evidence="1">
    <location>
        <begin position="1"/>
        <end position="45"/>
    </location>
</feature>
<evidence type="ECO:0000256" key="1">
    <source>
        <dbReference type="SAM" id="MobiDB-lite"/>
    </source>
</evidence>
<evidence type="ECO:0000313" key="3">
    <source>
        <dbReference type="Proteomes" id="UP001140091"/>
    </source>
</evidence>
<protein>
    <submittedName>
        <fullName evidence="2">Uncharacterized protein</fullName>
    </submittedName>
</protein>
<evidence type="ECO:0000313" key="2">
    <source>
        <dbReference type="EMBL" id="KAJ2920642.1"/>
    </source>
</evidence>
<dbReference type="EMBL" id="JANBPK010001825">
    <property type="protein sequence ID" value="KAJ2920642.1"/>
    <property type="molecule type" value="Genomic_DNA"/>
</dbReference>
<name>A0A9W8IQL3_9AGAR</name>